<dbReference type="VEuPathDB" id="ToxoDB:cyc_08492"/>
<evidence type="ECO:0000313" key="2">
    <source>
        <dbReference type="EMBL" id="OEH77760.1"/>
    </source>
</evidence>
<dbReference type="VEuPathDB" id="ToxoDB:LOC34624209"/>
<comment type="caution">
    <text evidence="2">The sequence shown here is derived from an EMBL/GenBank/DDBJ whole genome shotgun (WGS) entry which is preliminary data.</text>
</comment>
<dbReference type="Proteomes" id="UP000095192">
    <property type="component" value="Unassembled WGS sequence"/>
</dbReference>
<gene>
    <name evidence="2" type="ORF">cyc_08492</name>
</gene>
<feature type="compositionally biased region" description="Basic and acidic residues" evidence="1">
    <location>
        <begin position="56"/>
        <end position="73"/>
    </location>
</feature>
<dbReference type="InParanoid" id="A0A1D3D2T3"/>
<reference evidence="2 3" key="1">
    <citation type="journal article" date="2016" name="BMC Genomics">
        <title>Comparative genomics reveals Cyclospora cayetanensis possesses coccidia-like metabolism and invasion components but unique surface antigens.</title>
        <authorList>
            <person name="Liu S."/>
            <person name="Wang L."/>
            <person name="Zheng H."/>
            <person name="Xu Z."/>
            <person name="Roellig D.M."/>
            <person name="Li N."/>
            <person name="Frace M.A."/>
            <person name="Tang K."/>
            <person name="Arrowood M.J."/>
            <person name="Moss D.M."/>
            <person name="Zhang L."/>
            <person name="Feng Y."/>
            <person name="Xiao L."/>
        </authorList>
    </citation>
    <scope>NUCLEOTIDE SEQUENCE [LARGE SCALE GENOMIC DNA]</scope>
    <source>
        <strain evidence="2 3">CHN_HEN01</strain>
    </source>
</reference>
<sequence length="389" mass="42710">MGAIARPVDPNNPGRFQTALWSAESANPQSPAPSSGGTPGRSPSSGRRQENASGSHLHDELMEGLKSMEEGGRGNDSNDGSLGSQLRGYTRSDTSSWLKPWFDQMKHLAEAVCLKILEEGGIPQARDSPLKHFGYVYFDVNTKTYSTSSGVPLSVVNGALVPIKLGSRDYIMQGKLTDILLFLKCYSKYQVVGSYLGDDGHWDSTPDDRFPVYVQVENVGPEAHGSVSKALVRHSMQRVLKRINPRNVLAMALAGAIPTLISNENAENLLTKLVKNWSASQSLGELSLNLKQSAEDTKESWEKLASEEKFVKRMGLFLEMLLTSGANETEEWQGKDNVDLKKDLTVVLTMYPRPENKVRATRKLSSSTVSVEEVLVVVSEMSSRSMIES</sequence>
<protein>
    <submittedName>
        <fullName evidence="2">Uncharacterized protein</fullName>
    </submittedName>
</protein>
<dbReference type="EMBL" id="JROU02000987">
    <property type="protein sequence ID" value="OEH77760.1"/>
    <property type="molecule type" value="Genomic_DNA"/>
</dbReference>
<feature type="compositionally biased region" description="Polar residues" evidence="1">
    <location>
        <begin position="75"/>
        <end position="84"/>
    </location>
</feature>
<accession>A0A1D3D2T3</accession>
<feature type="compositionally biased region" description="Low complexity" evidence="1">
    <location>
        <begin position="32"/>
        <end position="46"/>
    </location>
</feature>
<keyword evidence="3" id="KW-1185">Reference proteome</keyword>
<evidence type="ECO:0000313" key="3">
    <source>
        <dbReference type="Proteomes" id="UP000095192"/>
    </source>
</evidence>
<name>A0A1D3D2T3_9EIME</name>
<feature type="region of interest" description="Disordered" evidence="1">
    <location>
        <begin position="1"/>
        <end position="89"/>
    </location>
</feature>
<organism evidence="2 3">
    <name type="scientific">Cyclospora cayetanensis</name>
    <dbReference type="NCBI Taxonomy" id="88456"/>
    <lineage>
        <taxon>Eukaryota</taxon>
        <taxon>Sar</taxon>
        <taxon>Alveolata</taxon>
        <taxon>Apicomplexa</taxon>
        <taxon>Conoidasida</taxon>
        <taxon>Coccidia</taxon>
        <taxon>Eucoccidiorida</taxon>
        <taxon>Eimeriorina</taxon>
        <taxon>Eimeriidae</taxon>
        <taxon>Cyclospora</taxon>
    </lineage>
</organism>
<dbReference type="AlphaFoldDB" id="A0A1D3D2T3"/>
<evidence type="ECO:0000256" key="1">
    <source>
        <dbReference type="SAM" id="MobiDB-lite"/>
    </source>
</evidence>
<proteinExistence type="predicted"/>